<proteinExistence type="predicted"/>
<evidence type="ECO:0000313" key="2">
    <source>
        <dbReference type="EMBL" id="GJD51608.1"/>
    </source>
</evidence>
<evidence type="ECO:0000259" key="1">
    <source>
        <dbReference type="Pfam" id="PF08885"/>
    </source>
</evidence>
<gene>
    <name evidence="2" type="ORF">OPKNFCMD_4363</name>
</gene>
<name>A0ABQ4R1R0_9HYPH</name>
<sequence length="356" mass="38701">MRHPYAEAPSYTKWRHAVAAPAMAEVDPAVGFPFRLTRQDRVATAGSCFAQHIGRSLKAQGFAYLVTETAHPFIANVAGPCAYEQFSARYGNVYTARQMLQLVQRALGLFEPADRAWTGPGEAVYDPYRPTVQPGGFISVAELEADRARHLACVRRLLEELDYLVFTLGLTEAWISAEDGAAYPLCPGVAAGRFDPDRHLFVNSGVDAIVADVEAFLALIRSVNPRARLILTVSPVALAATAEDRHVLASNTYSKAVLRVAAETLARRHPEEVAYFPSYEIISGIHNRGSYILDDLRSVSEAGVAHVMASFARNATEQGPEFCPVPAAAAPPRRSALFDDLSRLVKAECDEAMLGA</sequence>
<dbReference type="RefSeq" id="WP_128565065.1">
    <property type="nucleotide sequence ID" value="NZ_BPQH01000014.1"/>
</dbReference>
<dbReference type="Pfam" id="PF08885">
    <property type="entry name" value="GSCFA"/>
    <property type="match status" value="1"/>
</dbReference>
<reference evidence="2" key="1">
    <citation type="journal article" date="2021" name="Front. Microbiol.">
        <title>Comprehensive Comparative Genomics and Phenotyping of Methylobacterium Species.</title>
        <authorList>
            <person name="Alessa O."/>
            <person name="Ogura Y."/>
            <person name="Fujitani Y."/>
            <person name="Takami H."/>
            <person name="Hayashi T."/>
            <person name="Sahin N."/>
            <person name="Tani A."/>
        </authorList>
    </citation>
    <scope>NUCLEOTIDE SEQUENCE</scope>
    <source>
        <strain evidence="2">KCTC 52305</strain>
    </source>
</reference>
<reference evidence="2" key="2">
    <citation type="submission" date="2021-08" db="EMBL/GenBank/DDBJ databases">
        <authorList>
            <person name="Tani A."/>
            <person name="Ola A."/>
            <person name="Ogura Y."/>
            <person name="Katsura K."/>
            <person name="Hayashi T."/>
        </authorList>
    </citation>
    <scope>NUCLEOTIDE SEQUENCE</scope>
    <source>
        <strain evidence="2">KCTC 52305</strain>
    </source>
</reference>
<organism evidence="2 3">
    <name type="scientific">Methylobacterium crusticola</name>
    <dbReference type="NCBI Taxonomy" id="1697972"/>
    <lineage>
        <taxon>Bacteria</taxon>
        <taxon>Pseudomonadati</taxon>
        <taxon>Pseudomonadota</taxon>
        <taxon>Alphaproteobacteria</taxon>
        <taxon>Hyphomicrobiales</taxon>
        <taxon>Methylobacteriaceae</taxon>
        <taxon>Methylobacterium</taxon>
    </lineage>
</organism>
<protein>
    <recommendedName>
        <fullName evidence="1">GSCFA domain-containing protein</fullName>
    </recommendedName>
</protein>
<keyword evidence="3" id="KW-1185">Reference proteome</keyword>
<accession>A0ABQ4R1R0</accession>
<dbReference type="InterPro" id="IPR014982">
    <property type="entry name" value="GSCFA"/>
</dbReference>
<feature type="domain" description="GSCFA" evidence="1">
    <location>
        <begin position="41"/>
        <end position="311"/>
    </location>
</feature>
<dbReference type="Proteomes" id="UP001055167">
    <property type="component" value="Unassembled WGS sequence"/>
</dbReference>
<dbReference type="EMBL" id="BPQH01000014">
    <property type="protein sequence ID" value="GJD51608.1"/>
    <property type="molecule type" value="Genomic_DNA"/>
</dbReference>
<evidence type="ECO:0000313" key="3">
    <source>
        <dbReference type="Proteomes" id="UP001055167"/>
    </source>
</evidence>
<comment type="caution">
    <text evidence="2">The sequence shown here is derived from an EMBL/GenBank/DDBJ whole genome shotgun (WGS) entry which is preliminary data.</text>
</comment>